<dbReference type="OrthoDB" id="9801785at2"/>
<dbReference type="SUPFAM" id="SSF51735">
    <property type="entry name" value="NAD(P)-binding Rossmann-fold domains"/>
    <property type="match status" value="1"/>
</dbReference>
<evidence type="ECO:0000313" key="3">
    <source>
        <dbReference type="EMBL" id="QEM10966.1"/>
    </source>
</evidence>
<evidence type="ECO:0000313" key="4">
    <source>
        <dbReference type="Proteomes" id="UP000251402"/>
    </source>
</evidence>
<dbReference type="PANTHER" id="PTHR43574">
    <property type="entry name" value="EPIMERASE-RELATED"/>
    <property type="match status" value="1"/>
</dbReference>
<dbReference type="PRINTS" id="PR01713">
    <property type="entry name" value="NUCEPIMERASE"/>
</dbReference>
<gene>
    <name evidence="3" type="ORF">DEO27_013350</name>
</gene>
<dbReference type="InterPro" id="IPR036291">
    <property type="entry name" value="NAD(P)-bd_dom_sf"/>
</dbReference>
<dbReference type="KEGG" id="mrub:DEO27_013350"/>
<dbReference type="Proteomes" id="UP000251402">
    <property type="component" value="Chromosome"/>
</dbReference>
<evidence type="ECO:0000259" key="2">
    <source>
        <dbReference type="Pfam" id="PF01370"/>
    </source>
</evidence>
<dbReference type="EMBL" id="CP043450">
    <property type="protein sequence ID" value="QEM10966.1"/>
    <property type="molecule type" value="Genomic_DNA"/>
</dbReference>
<dbReference type="Gene3D" id="3.40.50.720">
    <property type="entry name" value="NAD(P)-binding Rossmann-like Domain"/>
    <property type="match status" value="1"/>
</dbReference>
<dbReference type="InterPro" id="IPR001509">
    <property type="entry name" value="Epimerase_deHydtase"/>
</dbReference>
<evidence type="ECO:0000256" key="1">
    <source>
        <dbReference type="ARBA" id="ARBA00023027"/>
    </source>
</evidence>
<accession>A0A5C1HYQ0</accession>
<dbReference type="CDD" id="cd05253">
    <property type="entry name" value="UDP_GE_SDE_e"/>
    <property type="match status" value="1"/>
</dbReference>
<keyword evidence="4" id="KW-1185">Reference proteome</keyword>
<feature type="domain" description="NAD-dependent epimerase/dehydratase" evidence="2">
    <location>
        <begin position="3"/>
        <end position="252"/>
    </location>
</feature>
<name>A0A5C1HYQ0_9SPHI</name>
<keyword evidence="1" id="KW-0520">NAD</keyword>
<sequence>MKILITGTAGFIGYHLTQKLLKRGDTVVGIDSINDYYDVNLKHARLQDAGIKVSDIVYNKPVVSTSYPNYTFVKLDITDKENLEQQFRDHKFDAVCNLAAQAGVRYSLTNPEVYIDSNIKGFLNILECCRHFSIDHLVYASSSSVYGLNKKMPFSEHEIADHPVSLYAASKKANEMMAHTYSHLFNLRTTGLRFFTVYGPWGRPDMALFIFTKAILEGKPIQVFNNGNMLRDFTYVDDIVNGIIHTIDQPAERNYLWNAQNPDPATSSAPFRVFNIGRGAPVNLLDFVTEIEKQVNKKAIKTLMPMQDGDVAETCADVSNLDEMLGYKPEVSVPTGVERFIAWYKTYYNIQPEPVLVH</sequence>
<dbReference type="Pfam" id="PF01370">
    <property type="entry name" value="Epimerase"/>
    <property type="match status" value="1"/>
</dbReference>
<reference evidence="3" key="1">
    <citation type="submission" date="2019-08" db="EMBL/GenBank/DDBJ databases">
        <title>Comparative genome analysis confer to the adaptation heavy metal polluted environment.</title>
        <authorList>
            <person name="Li Y."/>
        </authorList>
    </citation>
    <scope>NUCLEOTIDE SEQUENCE [LARGE SCALE GENOMIC DNA]</scope>
    <source>
        <strain evidence="3">P1</strain>
    </source>
</reference>
<dbReference type="RefSeq" id="WP_112574296.1">
    <property type="nucleotide sequence ID" value="NZ_CP043450.1"/>
</dbReference>
<proteinExistence type="predicted"/>
<dbReference type="AlphaFoldDB" id="A0A5C1HYQ0"/>
<organism evidence="3 4">
    <name type="scientific">Mucilaginibacter rubeus</name>
    <dbReference type="NCBI Taxonomy" id="2027860"/>
    <lineage>
        <taxon>Bacteria</taxon>
        <taxon>Pseudomonadati</taxon>
        <taxon>Bacteroidota</taxon>
        <taxon>Sphingobacteriia</taxon>
        <taxon>Sphingobacteriales</taxon>
        <taxon>Sphingobacteriaceae</taxon>
        <taxon>Mucilaginibacter</taxon>
    </lineage>
</organism>
<protein>
    <submittedName>
        <fullName evidence="3">NAD-dependent epimerase</fullName>
    </submittedName>
</protein>